<dbReference type="Gene3D" id="4.10.520.10">
    <property type="entry name" value="IHF-like DNA-binding proteins"/>
    <property type="match status" value="1"/>
</dbReference>
<accession>A0A1F7YH75</accession>
<dbReference type="SMART" id="SM00411">
    <property type="entry name" value="BHL"/>
    <property type="match status" value="1"/>
</dbReference>
<dbReference type="Proteomes" id="UP000179221">
    <property type="component" value="Unassembled WGS sequence"/>
</dbReference>
<dbReference type="InterPro" id="IPR010992">
    <property type="entry name" value="IHF-like_DNA-bd_dom_sf"/>
</dbReference>
<comment type="caution">
    <text evidence="4">The sequence shown here is derived from an EMBL/GenBank/DDBJ whole genome shotgun (WGS) entry which is preliminary data.</text>
</comment>
<keyword evidence="1" id="KW-0226">DNA condensation</keyword>
<dbReference type="CDD" id="cd13831">
    <property type="entry name" value="HU"/>
    <property type="match status" value="1"/>
</dbReference>
<dbReference type="GO" id="GO:0030527">
    <property type="term" value="F:structural constituent of chromatin"/>
    <property type="evidence" value="ECO:0007669"/>
    <property type="project" value="InterPro"/>
</dbReference>
<evidence type="ECO:0000256" key="2">
    <source>
        <dbReference type="ARBA" id="ARBA00023125"/>
    </source>
</evidence>
<comment type="similarity">
    <text evidence="3">Belongs to the bacterial histone-like protein family.</text>
</comment>
<dbReference type="Pfam" id="PF00216">
    <property type="entry name" value="Bac_DNA_binding"/>
    <property type="match status" value="1"/>
</dbReference>
<dbReference type="PANTHER" id="PTHR33175:SF3">
    <property type="entry name" value="DNA-BINDING PROTEIN HU-BETA"/>
    <property type="match status" value="1"/>
</dbReference>
<dbReference type="SUPFAM" id="SSF47729">
    <property type="entry name" value="IHF-like DNA-binding proteins"/>
    <property type="match status" value="1"/>
</dbReference>
<evidence type="ECO:0000313" key="4">
    <source>
        <dbReference type="EMBL" id="OGM25948.1"/>
    </source>
</evidence>
<dbReference type="InterPro" id="IPR000119">
    <property type="entry name" value="Hist_DNA-bd"/>
</dbReference>
<dbReference type="EMBL" id="MGGL01000017">
    <property type="protein sequence ID" value="OGM25948.1"/>
    <property type="molecule type" value="Genomic_DNA"/>
</dbReference>
<sequence>MTKRELVDIVARKAHLTKRAAEEAINVFLSEIGRALGKGESRIVLSGFGTFKVKWMEGKTVKIPKRDETVTIKRHRLPRFTPGNDLKRQINR</sequence>
<name>A0A1F7YH75_9BACT</name>
<evidence type="ECO:0000256" key="3">
    <source>
        <dbReference type="RuleBase" id="RU003939"/>
    </source>
</evidence>
<proteinExistence type="inferred from homology"/>
<protein>
    <recommendedName>
        <fullName evidence="6">DNA-binding protein</fullName>
    </recommendedName>
</protein>
<dbReference type="GO" id="GO:0030261">
    <property type="term" value="P:chromosome condensation"/>
    <property type="evidence" value="ECO:0007669"/>
    <property type="project" value="UniProtKB-KW"/>
</dbReference>
<keyword evidence="2" id="KW-0238">DNA-binding</keyword>
<evidence type="ECO:0000256" key="1">
    <source>
        <dbReference type="ARBA" id="ARBA00023067"/>
    </source>
</evidence>
<gene>
    <name evidence="4" type="ORF">A2628_00170</name>
</gene>
<evidence type="ECO:0008006" key="6">
    <source>
        <dbReference type="Google" id="ProtNLM"/>
    </source>
</evidence>
<dbReference type="GO" id="GO:0003677">
    <property type="term" value="F:DNA binding"/>
    <property type="evidence" value="ECO:0007669"/>
    <property type="project" value="UniProtKB-KW"/>
</dbReference>
<dbReference type="GO" id="GO:0005829">
    <property type="term" value="C:cytosol"/>
    <property type="evidence" value="ECO:0007669"/>
    <property type="project" value="TreeGrafter"/>
</dbReference>
<dbReference type="PRINTS" id="PR01727">
    <property type="entry name" value="DNABINDINGHU"/>
</dbReference>
<reference evidence="4 5" key="1">
    <citation type="journal article" date="2016" name="Nat. Commun.">
        <title>Thousands of microbial genomes shed light on interconnected biogeochemical processes in an aquifer system.</title>
        <authorList>
            <person name="Anantharaman K."/>
            <person name="Brown C.T."/>
            <person name="Hug L.A."/>
            <person name="Sharon I."/>
            <person name="Castelle C.J."/>
            <person name="Probst A.J."/>
            <person name="Thomas B.C."/>
            <person name="Singh A."/>
            <person name="Wilkins M.J."/>
            <person name="Karaoz U."/>
            <person name="Brodie E.L."/>
            <person name="Williams K.H."/>
            <person name="Hubbard S.S."/>
            <person name="Banfield J.F."/>
        </authorList>
    </citation>
    <scope>NUCLEOTIDE SEQUENCE [LARGE SCALE GENOMIC DNA]</scope>
</reference>
<organism evidence="4 5">
    <name type="scientific">Candidatus Woesebacteria bacterium RIFCSPHIGHO2_01_FULL_40_22</name>
    <dbReference type="NCBI Taxonomy" id="1802499"/>
    <lineage>
        <taxon>Bacteria</taxon>
        <taxon>Candidatus Woeseibacteriota</taxon>
    </lineage>
</organism>
<dbReference type="AlphaFoldDB" id="A0A1F7YH75"/>
<dbReference type="PANTHER" id="PTHR33175">
    <property type="entry name" value="DNA-BINDING PROTEIN HU"/>
    <property type="match status" value="1"/>
</dbReference>
<evidence type="ECO:0000313" key="5">
    <source>
        <dbReference type="Proteomes" id="UP000179221"/>
    </source>
</evidence>